<accession>A0A2T9Y7H9</accession>
<dbReference type="OrthoDB" id="627829at2759"/>
<dbReference type="Pfam" id="PF03171">
    <property type="entry name" value="2OG-FeII_Oxy"/>
    <property type="match status" value="1"/>
</dbReference>
<keyword evidence="4" id="KW-0560">Oxidoreductase</keyword>
<feature type="domain" description="Fe2OG dioxygenase" evidence="5">
    <location>
        <begin position="176"/>
        <end position="285"/>
    </location>
</feature>
<dbReference type="InterPro" id="IPR026992">
    <property type="entry name" value="DIOX_N"/>
</dbReference>
<dbReference type="Proteomes" id="UP000245383">
    <property type="component" value="Unassembled WGS sequence"/>
</dbReference>
<comment type="similarity">
    <text evidence="1 4">Belongs to the iron/ascorbate-dependent oxidoreductase family.</text>
</comment>
<evidence type="ECO:0000256" key="3">
    <source>
        <dbReference type="ARBA" id="ARBA00023004"/>
    </source>
</evidence>
<keyword evidence="3 4" id="KW-0408">Iron</keyword>
<evidence type="ECO:0000313" key="7">
    <source>
        <dbReference type="Proteomes" id="UP000245383"/>
    </source>
</evidence>
<comment type="caution">
    <text evidence="6">The sequence shown here is derived from an EMBL/GenBank/DDBJ whole genome shotgun (WGS) entry which is preliminary data.</text>
</comment>
<dbReference type="Pfam" id="PF14226">
    <property type="entry name" value="DIOX_N"/>
    <property type="match status" value="1"/>
</dbReference>
<reference evidence="6 7" key="1">
    <citation type="journal article" date="2018" name="MBio">
        <title>Comparative Genomics Reveals the Core Gene Toolbox for the Fungus-Insect Symbiosis.</title>
        <authorList>
            <person name="Wang Y."/>
            <person name="Stata M."/>
            <person name="Wang W."/>
            <person name="Stajich J.E."/>
            <person name="White M.M."/>
            <person name="Moncalvo J.M."/>
        </authorList>
    </citation>
    <scope>NUCLEOTIDE SEQUENCE [LARGE SCALE GENOMIC DNA]</scope>
    <source>
        <strain evidence="6 7">SWE-8-4</strain>
    </source>
</reference>
<dbReference type="InterPro" id="IPR044861">
    <property type="entry name" value="IPNS-like_FE2OG_OXY"/>
</dbReference>
<dbReference type="InterPro" id="IPR027443">
    <property type="entry name" value="IPNS-like_sf"/>
</dbReference>
<name>A0A2T9Y7H9_9FUNG</name>
<protein>
    <recommendedName>
        <fullName evidence="5">Fe2OG dioxygenase domain-containing protein</fullName>
    </recommendedName>
</protein>
<evidence type="ECO:0000256" key="4">
    <source>
        <dbReference type="RuleBase" id="RU003682"/>
    </source>
</evidence>
<dbReference type="PANTHER" id="PTHR47991">
    <property type="entry name" value="OXOGLUTARATE/IRON-DEPENDENT DIOXYGENASE"/>
    <property type="match status" value="1"/>
</dbReference>
<evidence type="ECO:0000256" key="2">
    <source>
        <dbReference type="ARBA" id="ARBA00022723"/>
    </source>
</evidence>
<dbReference type="InterPro" id="IPR050295">
    <property type="entry name" value="Plant_2OG-oxidoreductases"/>
</dbReference>
<dbReference type="GO" id="GO:0046872">
    <property type="term" value="F:metal ion binding"/>
    <property type="evidence" value="ECO:0007669"/>
    <property type="project" value="UniProtKB-KW"/>
</dbReference>
<evidence type="ECO:0000259" key="5">
    <source>
        <dbReference type="PROSITE" id="PS51471"/>
    </source>
</evidence>
<sequence>MAAKSDFSSIPILDLDLIRQGKDDVFLSQLQNSIFHVGFFYVKNHDIPQALFDKAKQLAEDFFDKPQEIKDKCDKIHSSSFLGYSKQGFEITKGKKDNREQYDFGDELNVVWEPGMPEYMKLYTEYQWPSDQDVNGFRETYLELLQQYKTLSLRLLGLIARALELPENSFEQYFTKIHQTRGKVIKYPAVSELDPKDGNQGVGPHIDSAGLITILYQASDLPGLQVQNHSGEWIDATPIPGTLVVNLQNGLDTLTGGITPATTHRVLSPPAGRGPRYSIPYFEGVRLDQPFKALNIPKKFDYLKNKTVVSDSEMRYNHLFLNDFSTALVSNRITSHSDVGIKYYPELARELGVKQ</sequence>
<keyword evidence="7" id="KW-1185">Reference proteome</keyword>
<dbReference type="Gene3D" id="2.60.120.330">
    <property type="entry name" value="B-lactam Antibiotic, Isopenicillin N Synthase, Chain"/>
    <property type="match status" value="1"/>
</dbReference>
<proteinExistence type="inferred from homology"/>
<dbReference type="STRING" id="133385.A0A2T9Y7H9"/>
<evidence type="ECO:0000313" key="6">
    <source>
        <dbReference type="EMBL" id="PVU88283.1"/>
    </source>
</evidence>
<dbReference type="GO" id="GO:0016491">
    <property type="term" value="F:oxidoreductase activity"/>
    <property type="evidence" value="ECO:0007669"/>
    <property type="project" value="UniProtKB-KW"/>
</dbReference>
<keyword evidence="2 4" id="KW-0479">Metal-binding</keyword>
<dbReference type="SUPFAM" id="SSF51197">
    <property type="entry name" value="Clavaminate synthase-like"/>
    <property type="match status" value="1"/>
</dbReference>
<dbReference type="PROSITE" id="PS51471">
    <property type="entry name" value="FE2OG_OXY"/>
    <property type="match status" value="1"/>
</dbReference>
<dbReference type="AlphaFoldDB" id="A0A2T9Y7H9"/>
<gene>
    <name evidence="6" type="ORF">BB561_005938</name>
</gene>
<dbReference type="InterPro" id="IPR005123">
    <property type="entry name" value="Oxoglu/Fe-dep_dioxygenase_dom"/>
</dbReference>
<organism evidence="6 7">
    <name type="scientific">Smittium simulii</name>
    <dbReference type="NCBI Taxonomy" id="133385"/>
    <lineage>
        <taxon>Eukaryota</taxon>
        <taxon>Fungi</taxon>
        <taxon>Fungi incertae sedis</taxon>
        <taxon>Zoopagomycota</taxon>
        <taxon>Kickxellomycotina</taxon>
        <taxon>Harpellomycetes</taxon>
        <taxon>Harpellales</taxon>
        <taxon>Legeriomycetaceae</taxon>
        <taxon>Smittium</taxon>
    </lineage>
</organism>
<dbReference type="EMBL" id="MBFR01000398">
    <property type="protein sequence ID" value="PVU88283.1"/>
    <property type="molecule type" value="Genomic_DNA"/>
</dbReference>
<evidence type="ECO:0000256" key="1">
    <source>
        <dbReference type="ARBA" id="ARBA00008056"/>
    </source>
</evidence>